<dbReference type="PaxDb" id="2903-EOD06713"/>
<sequence>MKQQKRERREWEEREGSCGGANFTRGLGSPKKVCGGLTVKTTFSGASFTVGNWTLTVHGNYVYGRISGPQHRLDLAFKARGDAPARSVPHGIVGQSCESEAEDSPAARPLSAAVASAACDGAEAIGRTMLSCFGECCGEDFPSDDDGLVLPVATSSASGHRLAPDGTIRPAFFGAPADAAYPAHMIDYRLRGASFAAADAEWEAANKPGFRYGLGGKHMRSDAASSQLASAPDGHFLNRYCTSAIMEDKAEVWAALMCYALTLSTEPLRAKGRLLQKRAAELCPLLNDAWWESVYTAQATRQNLWERHASPDNGTIYHHYLTGEVRTEADPPEGWSIDSA</sequence>
<dbReference type="GeneID" id="17252864"/>
<name>A0A0D3I628_EMIH1</name>
<dbReference type="HOGENOM" id="CLU_817442_0_0_1"/>
<dbReference type="AlphaFoldDB" id="A0A0D3I628"/>
<protein>
    <submittedName>
        <fullName evidence="2">Uncharacterized protein</fullName>
    </submittedName>
</protein>
<organism evidence="2 3">
    <name type="scientific">Emiliania huxleyi (strain CCMP1516)</name>
    <dbReference type="NCBI Taxonomy" id="280463"/>
    <lineage>
        <taxon>Eukaryota</taxon>
        <taxon>Haptista</taxon>
        <taxon>Haptophyta</taxon>
        <taxon>Prymnesiophyceae</taxon>
        <taxon>Isochrysidales</taxon>
        <taxon>Noelaerhabdaceae</taxon>
        <taxon>Emiliania</taxon>
    </lineage>
</organism>
<feature type="region of interest" description="Disordered" evidence="1">
    <location>
        <begin position="1"/>
        <end position="22"/>
    </location>
</feature>
<reference evidence="2" key="2">
    <citation type="submission" date="2024-10" db="UniProtKB">
        <authorList>
            <consortium name="EnsemblProtists"/>
        </authorList>
    </citation>
    <scope>IDENTIFICATION</scope>
</reference>
<evidence type="ECO:0000256" key="1">
    <source>
        <dbReference type="SAM" id="MobiDB-lite"/>
    </source>
</evidence>
<reference evidence="3" key="1">
    <citation type="journal article" date="2013" name="Nature">
        <title>Pan genome of the phytoplankton Emiliania underpins its global distribution.</title>
        <authorList>
            <person name="Read B.A."/>
            <person name="Kegel J."/>
            <person name="Klute M.J."/>
            <person name="Kuo A."/>
            <person name="Lefebvre S.C."/>
            <person name="Maumus F."/>
            <person name="Mayer C."/>
            <person name="Miller J."/>
            <person name="Monier A."/>
            <person name="Salamov A."/>
            <person name="Young J."/>
            <person name="Aguilar M."/>
            <person name="Claverie J.M."/>
            <person name="Frickenhaus S."/>
            <person name="Gonzalez K."/>
            <person name="Herman E.K."/>
            <person name="Lin Y.C."/>
            <person name="Napier J."/>
            <person name="Ogata H."/>
            <person name="Sarno A.F."/>
            <person name="Shmutz J."/>
            <person name="Schroeder D."/>
            <person name="de Vargas C."/>
            <person name="Verret F."/>
            <person name="von Dassow P."/>
            <person name="Valentin K."/>
            <person name="Van de Peer Y."/>
            <person name="Wheeler G."/>
            <person name="Dacks J.B."/>
            <person name="Delwiche C.F."/>
            <person name="Dyhrman S.T."/>
            <person name="Glockner G."/>
            <person name="John U."/>
            <person name="Richards T."/>
            <person name="Worden A.Z."/>
            <person name="Zhang X."/>
            <person name="Grigoriev I.V."/>
            <person name="Allen A.E."/>
            <person name="Bidle K."/>
            <person name="Borodovsky M."/>
            <person name="Bowler C."/>
            <person name="Brownlee C."/>
            <person name="Cock J.M."/>
            <person name="Elias M."/>
            <person name="Gladyshev V.N."/>
            <person name="Groth M."/>
            <person name="Guda C."/>
            <person name="Hadaegh A."/>
            <person name="Iglesias-Rodriguez M.D."/>
            <person name="Jenkins J."/>
            <person name="Jones B.M."/>
            <person name="Lawson T."/>
            <person name="Leese F."/>
            <person name="Lindquist E."/>
            <person name="Lobanov A."/>
            <person name="Lomsadze A."/>
            <person name="Malik S.B."/>
            <person name="Marsh M.E."/>
            <person name="Mackinder L."/>
            <person name="Mock T."/>
            <person name="Mueller-Roeber B."/>
            <person name="Pagarete A."/>
            <person name="Parker M."/>
            <person name="Probert I."/>
            <person name="Quesneville H."/>
            <person name="Raines C."/>
            <person name="Rensing S.A."/>
            <person name="Riano-Pachon D.M."/>
            <person name="Richier S."/>
            <person name="Rokitta S."/>
            <person name="Shiraiwa Y."/>
            <person name="Soanes D.M."/>
            <person name="van der Giezen M."/>
            <person name="Wahlund T.M."/>
            <person name="Williams B."/>
            <person name="Wilson W."/>
            <person name="Wolfe G."/>
            <person name="Wurch L.L."/>
        </authorList>
    </citation>
    <scope>NUCLEOTIDE SEQUENCE</scope>
</reference>
<dbReference type="EnsemblProtists" id="EOD06713">
    <property type="protein sequence ID" value="EOD06713"/>
    <property type="gene ID" value="EMIHUDRAFT_460076"/>
</dbReference>
<dbReference type="KEGG" id="ehx:EMIHUDRAFT_460076"/>
<accession>A0A0D3I628</accession>
<evidence type="ECO:0000313" key="2">
    <source>
        <dbReference type="EnsemblProtists" id="EOD06713"/>
    </source>
</evidence>
<dbReference type="RefSeq" id="XP_005759142.1">
    <property type="nucleotide sequence ID" value="XM_005759085.1"/>
</dbReference>
<keyword evidence="3" id="KW-1185">Reference proteome</keyword>
<dbReference type="Proteomes" id="UP000013827">
    <property type="component" value="Unassembled WGS sequence"/>
</dbReference>
<evidence type="ECO:0000313" key="3">
    <source>
        <dbReference type="Proteomes" id="UP000013827"/>
    </source>
</evidence>
<proteinExistence type="predicted"/>
<feature type="compositionally biased region" description="Basic and acidic residues" evidence="1">
    <location>
        <begin position="7"/>
        <end position="16"/>
    </location>
</feature>